<organism evidence="2 3">
    <name type="scientific">Thermoproteus uzoniensis (strain 768-20)</name>
    <dbReference type="NCBI Taxonomy" id="999630"/>
    <lineage>
        <taxon>Archaea</taxon>
        <taxon>Thermoproteota</taxon>
        <taxon>Thermoprotei</taxon>
        <taxon>Thermoproteales</taxon>
        <taxon>Thermoproteaceae</taxon>
        <taxon>Thermoproteus</taxon>
    </lineage>
</organism>
<dbReference type="PANTHER" id="PTHR46211">
    <property type="entry name" value="GLYCEROPHOSPHORYL DIESTER PHOSPHODIESTERASE"/>
    <property type="match status" value="1"/>
</dbReference>
<dbReference type="PROSITE" id="PS50007">
    <property type="entry name" value="PIPLC_X_DOMAIN"/>
    <property type="match status" value="1"/>
</dbReference>
<dbReference type="Proteomes" id="UP000008138">
    <property type="component" value="Chromosome"/>
</dbReference>
<evidence type="ECO:0000313" key="3">
    <source>
        <dbReference type="Proteomes" id="UP000008138"/>
    </source>
</evidence>
<dbReference type="InterPro" id="IPR017946">
    <property type="entry name" value="PLC-like_Pdiesterase_TIM-brl"/>
</dbReference>
<dbReference type="InterPro" id="IPR030395">
    <property type="entry name" value="GP_PDE_dom"/>
</dbReference>
<dbReference type="GO" id="GO:0006629">
    <property type="term" value="P:lipid metabolic process"/>
    <property type="evidence" value="ECO:0007669"/>
    <property type="project" value="InterPro"/>
</dbReference>
<dbReference type="GO" id="GO:0008081">
    <property type="term" value="F:phosphoric diester hydrolase activity"/>
    <property type="evidence" value="ECO:0007669"/>
    <property type="project" value="InterPro"/>
</dbReference>
<feature type="domain" description="GP-PDE" evidence="1">
    <location>
        <begin position="11"/>
        <end position="228"/>
    </location>
</feature>
<dbReference type="KEGG" id="tuz:TUZN_1900"/>
<dbReference type="EMBL" id="CP002590">
    <property type="protein sequence ID" value="AEA13360.1"/>
    <property type="molecule type" value="Genomic_DNA"/>
</dbReference>
<evidence type="ECO:0000259" key="1">
    <source>
        <dbReference type="PROSITE" id="PS51704"/>
    </source>
</evidence>
<sequence length="233" mass="25329">MHRVLEALSRKAVIGHRGFPLKRPENTVASFMAAIEAGADVVEMDVWKTADGVPVVIHDGLVKTPGGELKVKEARWPELAIHRVGGEPIPTLEDALQAIGGRAGVFVEVKDLDAAELVGEVLRRVGATSWAAVISFHEEALARLKGLVPLGLIYAKPPGRIADARRLGLDFVLPHYRLATSKAVEFAHRMGLKVVAWTVNDGRVMEELWSRGVDGIASDDVELAVSVRNKFNR</sequence>
<dbReference type="Pfam" id="PF03009">
    <property type="entry name" value="GDPD"/>
    <property type="match status" value="1"/>
</dbReference>
<reference key="2">
    <citation type="submission" date="2011-03" db="EMBL/GenBank/DDBJ databases">
        <title>Complete genome sequence of the thermoacidophilic crenarchaeon Thermoproteus uzoniensis 768-20.</title>
        <authorList>
            <person name="Mardanov A.V."/>
            <person name="Gumerov V.M."/>
            <person name="Beletsky A.V."/>
            <person name="Prokofeva M.I."/>
            <person name="Bonch-Osmolovskaya E.A."/>
            <person name="Ravin N.V."/>
            <person name="Skryabin K.G."/>
        </authorList>
    </citation>
    <scope>NUCLEOTIDE SEQUENCE</scope>
    <source>
        <strain>768-20</strain>
    </source>
</reference>
<dbReference type="STRING" id="999630.TUZN_1900"/>
<dbReference type="CDD" id="cd08556">
    <property type="entry name" value="GDPD"/>
    <property type="match status" value="1"/>
</dbReference>
<name>F2L4C8_THEU7</name>
<dbReference type="GeneID" id="10361413"/>
<gene>
    <name evidence="2" type="ordered locus">TUZN_1900</name>
</gene>
<dbReference type="PANTHER" id="PTHR46211:SF14">
    <property type="entry name" value="GLYCEROPHOSPHODIESTER PHOSPHODIESTERASE"/>
    <property type="match status" value="1"/>
</dbReference>
<dbReference type="AlphaFoldDB" id="F2L4C8"/>
<accession>F2L4C8</accession>
<proteinExistence type="predicted"/>
<evidence type="ECO:0000313" key="2">
    <source>
        <dbReference type="EMBL" id="AEA13360.1"/>
    </source>
</evidence>
<keyword evidence="3" id="KW-1185">Reference proteome</keyword>
<dbReference type="eggNOG" id="arCOG00701">
    <property type="taxonomic scope" value="Archaea"/>
</dbReference>
<protein>
    <submittedName>
        <fullName evidence="2">Glycerophosphoryl diester phosphodiesterase</fullName>
    </submittedName>
</protein>
<reference evidence="2 3" key="1">
    <citation type="journal article" date="2011" name="J. Bacteriol.">
        <title>Complete genome sequence of the thermoacidophilic crenarchaeon Thermoproteus uzoniensis 768-20.</title>
        <authorList>
            <person name="Mardanov A.V."/>
            <person name="Gumerov V.M."/>
            <person name="Beletsky A.V."/>
            <person name="Prokofeva M.I."/>
            <person name="Bonch-Osmolovskaya E.A."/>
            <person name="Ravin N.V."/>
            <person name="Skryabin K.G."/>
        </authorList>
    </citation>
    <scope>NUCLEOTIDE SEQUENCE [LARGE SCALE GENOMIC DNA]</scope>
    <source>
        <strain evidence="2 3">768-20</strain>
    </source>
</reference>
<dbReference type="OrthoDB" id="19020at2157"/>
<dbReference type="Gene3D" id="3.20.20.190">
    <property type="entry name" value="Phosphatidylinositol (PI) phosphodiesterase"/>
    <property type="match status" value="1"/>
</dbReference>
<dbReference type="PROSITE" id="PS51704">
    <property type="entry name" value="GP_PDE"/>
    <property type="match status" value="1"/>
</dbReference>
<dbReference type="RefSeq" id="WP_013680695.1">
    <property type="nucleotide sequence ID" value="NC_015315.1"/>
</dbReference>
<dbReference type="HOGENOM" id="CLU_030006_3_5_2"/>
<dbReference type="SUPFAM" id="SSF51695">
    <property type="entry name" value="PLC-like phosphodiesterases"/>
    <property type="match status" value="1"/>
</dbReference>